<feature type="compositionally biased region" description="Low complexity" evidence="6">
    <location>
        <begin position="328"/>
        <end position="346"/>
    </location>
</feature>
<dbReference type="Gene3D" id="4.10.60.10">
    <property type="entry name" value="Zinc finger, CCHC-type"/>
    <property type="match status" value="2"/>
</dbReference>
<keyword evidence="4" id="KW-0862">Zinc</keyword>
<evidence type="ECO:0000259" key="7">
    <source>
        <dbReference type="PROSITE" id="PS50158"/>
    </source>
</evidence>
<dbReference type="SMART" id="SM00343">
    <property type="entry name" value="ZnF_C2HC"/>
    <property type="match status" value="4"/>
</dbReference>
<dbReference type="Pfam" id="PF00098">
    <property type="entry name" value="zf-CCHC"/>
    <property type="match status" value="2"/>
</dbReference>
<dbReference type="AlphaFoldDB" id="A0A9N9QSH7"/>
<dbReference type="PROSITE" id="PS50158">
    <property type="entry name" value="ZF_CCHC"/>
    <property type="match status" value="2"/>
</dbReference>
<feature type="compositionally biased region" description="Basic and acidic residues" evidence="6">
    <location>
        <begin position="347"/>
        <end position="361"/>
    </location>
</feature>
<dbReference type="OrthoDB" id="3863715at2759"/>
<feature type="region of interest" description="Disordered" evidence="6">
    <location>
        <begin position="1"/>
        <end position="50"/>
    </location>
</feature>
<dbReference type="Proteomes" id="UP001152799">
    <property type="component" value="Chromosome 9"/>
</dbReference>
<reference evidence="8" key="1">
    <citation type="submission" date="2022-01" db="EMBL/GenBank/DDBJ databases">
        <authorList>
            <person name="King R."/>
        </authorList>
    </citation>
    <scope>NUCLEOTIDE SEQUENCE</scope>
</reference>
<feature type="domain" description="CCHC-type" evidence="7">
    <location>
        <begin position="508"/>
        <end position="523"/>
    </location>
</feature>
<feature type="compositionally biased region" description="Low complexity" evidence="6">
    <location>
        <begin position="300"/>
        <end position="316"/>
    </location>
</feature>
<feature type="domain" description="CCHC-type" evidence="7">
    <location>
        <begin position="451"/>
        <end position="466"/>
    </location>
</feature>
<feature type="compositionally biased region" description="Basic and acidic residues" evidence="6">
    <location>
        <begin position="113"/>
        <end position="123"/>
    </location>
</feature>
<sequence>MTRFARAKGSKASNEKLPEQATSWSEMKQEMLNKNKEIAEEKGRQEALKKRQANYQAFLQEKEDEEDKKIAWADFPEASKKRKVSESFNTSNKKIKSEDSEDSDGQFSALKAQIDKALEKQNDNAEESEQIVDSDDSAPEEISIKQKPQEIVVKKAKNTKQKLTIVVDKEKNPSTKILTEKEQKLIAKKQERYKRQLEKKKLRKQQKQNENPASEVPKKAETKEEIEAAKLERKLARRERQKEKRRLGRMQKAEENKPKLGEEDLKKINKKKEKKAKQIEKRQKFKEASKTEENNKESEANNNFNSNNEIKNFNDSNNKKFNERKNFNDNNNFNSNRNINGNNNFDSNKKFHENKKFDQPPKTKKPPKPRDNNKNHENRKQKPEIMYINGKTVDVDYVDGFPVKKEDADRLKQLRKEMISKGLPRSEINVALKLERRRAEKAFTREKKNVCFNCRKSGHNLSDCPELGKDQGLAQTAGTGICFKCGSTEHTHFQCKVVKGMDYKFATCFICKEPGHISRQCPDNQRGLYPKGGSCKVCGDVTHLKKDCPKYQAQQSQLQSSLSIGMMDNGNPDDFDGNKAASNNAGFVKRPNKVVKF</sequence>
<dbReference type="SUPFAM" id="SSF57756">
    <property type="entry name" value="Retrovirus zinc finger-like domains"/>
    <property type="match status" value="2"/>
</dbReference>
<evidence type="ECO:0000313" key="8">
    <source>
        <dbReference type="EMBL" id="CAG9773977.1"/>
    </source>
</evidence>
<dbReference type="GO" id="GO:0003676">
    <property type="term" value="F:nucleic acid binding"/>
    <property type="evidence" value="ECO:0007669"/>
    <property type="project" value="InterPro"/>
</dbReference>
<dbReference type="EMBL" id="OU892285">
    <property type="protein sequence ID" value="CAG9773977.1"/>
    <property type="molecule type" value="Genomic_DNA"/>
</dbReference>
<dbReference type="GO" id="GO:0008270">
    <property type="term" value="F:zinc ion binding"/>
    <property type="evidence" value="ECO:0007669"/>
    <property type="project" value="UniProtKB-KW"/>
</dbReference>
<keyword evidence="9" id="KW-1185">Reference proteome</keyword>
<dbReference type="PANTHER" id="PTHR46242">
    <property type="entry name" value="ZINC FINGER CCHC DOMAIN-CONTAINING PROTEIN 9 ZCCHC9"/>
    <property type="match status" value="1"/>
</dbReference>
<feature type="compositionally biased region" description="Basic and acidic residues" evidence="6">
    <location>
        <begin position="216"/>
        <end position="242"/>
    </location>
</feature>
<evidence type="ECO:0000256" key="5">
    <source>
        <dbReference type="PROSITE-ProRule" id="PRU00047"/>
    </source>
</evidence>
<protein>
    <recommendedName>
        <fullName evidence="7">CCHC-type domain-containing protein</fullName>
    </recommendedName>
</protein>
<evidence type="ECO:0000256" key="2">
    <source>
        <dbReference type="ARBA" id="ARBA00022737"/>
    </source>
</evidence>
<evidence type="ECO:0000256" key="4">
    <source>
        <dbReference type="ARBA" id="ARBA00022833"/>
    </source>
</evidence>
<dbReference type="PANTHER" id="PTHR46242:SF1">
    <property type="entry name" value="ZINC FINGER CCHC DOMAIN-CONTAINING PROTEIN 9"/>
    <property type="match status" value="1"/>
</dbReference>
<feature type="compositionally biased region" description="Basic and acidic residues" evidence="6">
    <location>
        <begin position="368"/>
        <end position="383"/>
    </location>
</feature>
<feature type="compositionally biased region" description="Acidic residues" evidence="6">
    <location>
        <begin position="124"/>
        <end position="139"/>
    </location>
</feature>
<keyword evidence="3 5" id="KW-0863">Zinc-finger</keyword>
<feature type="compositionally biased region" description="Basic residues" evidence="6">
    <location>
        <begin position="197"/>
        <end position="206"/>
    </location>
</feature>
<proteinExistence type="predicted"/>
<name>A0A9N9QSH7_9CUCU</name>
<accession>A0A9N9QSH7</accession>
<evidence type="ECO:0000256" key="6">
    <source>
        <dbReference type="SAM" id="MobiDB-lite"/>
    </source>
</evidence>
<dbReference type="InterPro" id="IPR042246">
    <property type="entry name" value="ZCCHC9"/>
</dbReference>
<feature type="compositionally biased region" description="Basic and acidic residues" evidence="6">
    <location>
        <begin position="27"/>
        <end position="49"/>
    </location>
</feature>
<gene>
    <name evidence="8" type="ORF">CEUTPL_LOCUS14361</name>
</gene>
<evidence type="ECO:0000313" key="9">
    <source>
        <dbReference type="Proteomes" id="UP001152799"/>
    </source>
</evidence>
<feature type="compositionally biased region" description="Basic and acidic residues" evidence="6">
    <location>
        <begin position="251"/>
        <end position="267"/>
    </location>
</feature>
<feature type="region of interest" description="Disordered" evidence="6">
    <location>
        <begin position="73"/>
        <end position="153"/>
    </location>
</feature>
<keyword evidence="1" id="KW-0479">Metal-binding</keyword>
<evidence type="ECO:0000256" key="1">
    <source>
        <dbReference type="ARBA" id="ARBA00022723"/>
    </source>
</evidence>
<evidence type="ECO:0000256" key="3">
    <source>
        <dbReference type="ARBA" id="ARBA00022771"/>
    </source>
</evidence>
<feature type="compositionally biased region" description="Basic and acidic residues" evidence="6">
    <location>
        <begin position="276"/>
        <end position="299"/>
    </location>
</feature>
<organism evidence="8 9">
    <name type="scientific">Ceutorhynchus assimilis</name>
    <name type="common">cabbage seed weevil</name>
    <dbReference type="NCBI Taxonomy" id="467358"/>
    <lineage>
        <taxon>Eukaryota</taxon>
        <taxon>Metazoa</taxon>
        <taxon>Ecdysozoa</taxon>
        <taxon>Arthropoda</taxon>
        <taxon>Hexapoda</taxon>
        <taxon>Insecta</taxon>
        <taxon>Pterygota</taxon>
        <taxon>Neoptera</taxon>
        <taxon>Endopterygota</taxon>
        <taxon>Coleoptera</taxon>
        <taxon>Polyphaga</taxon>
        <taxon>Cucujiformia</taxon>
        <taxon>Curculionidae</taxon>
        <taxon>Ceutorhynchinae</taxon>
        <taxon>Ceutorhynchus</taxon>
    </lineage>
</organism>
<dbReference type="GO" id="GO:0005730">
    <property type="term" value="C:nucleolus"/>
    <property type="evidence" value="ECO:0007669"/>
    <property type="project" value="TreeGrafter"/>
</dbReference>
<dbReference type="InterPro" id="IPR001878">
    <property type="entry name" value="Znf_CCHC"/>
</dbReference>
<feature type="region of interest" description="Disordered" evidence="6">
    <location>
        <begin position="190"/>
        <end position="383"/>
    </location>
</feature>
<dbReference type="FunFam" id="4.10.60.10:FF:000091">
    <property type="entry name" value="Zinc finger CCHC-type-containing 9"/>
    <property type="match status" value="1"/>
</dbReference>
<keyword evidence="2" id="KW-0677">Repeat</keyword>
<feature type="compositionally biased region" description="Basic and acidic residues" evidence="6">
    <location>
        <begin position="317"/>
        <end position="327"/>
    </location>
</feature>
<dbReference type="InterPro" id="IPR036875">
    <property type="entry name" value="Znf_CCHC_sf"/>
</dbReference>